<protein>
    <submittedName>
        <fullName evidence="3">SHOCT domain-containing protein</fullName>
    </submittedName>
</protein>
<dbReference type="Pfam" id="PF09851">
    <property type="entry name" value="SHOCT"/>
    <property type="match status" value="1"/>
</dbReference>
<feature type="transmembrane region" description="Helical" evidence="1">
    <location>
        <begin position="12"/>
        <end position="39"/>
    </location>
</feature>
<evidence type="ECO:0000313" key="3">
    <source>
        <dbReference type="EMBL" id="MDC3426169.1"/>
    </source>
</evidence>
<dbReference type="CDD" id="cd11586">
    <property type="entry name" value="VbhA_like"/>
    <property type="match status" value="1"/>
</dbReference>
<dbReference type="InterPro" id="IPR033788">
    <property type="entry name" value="VbhA-like"/>
</dbReference>
<evidence type="ECO:0000259" key="2">
    <source>
        <dbReference type="Pfam" id="PF09851"/>
    </source>
</evidence>
<gene>
    <name evidence="3" type="ORF">NC797_16860</name>
</gene>
<accession>A0A9X3WZJ5</accession>
<sequence>MMWDNGMEIFGGVVPMMMVGGIFMIVFWGLVIWLIILAIQRLSAGNNNKSSQTDDKAVEVLRQRYSRGEIDTEEYRQRLHELTDSDKI</sequence>
<reference evidence="3" key="1">
    <citation type="submission" date="2022-06" db="EMBL/GenBank/DDBJ databases">
        <title>Aquibacillus sp. a new bacterium isolated from soil saline samples.</title>
        <authorList>
            <person name="Galisteo C."/>
            <person name="De La Haba R."/>
            <person name="Sanchez-Porro C."/>
            <person name="Ventosa A."/>
        </authorList>
    </citation>
    <scope>NUCLEOTIDE SEQUENCE</scope>
    <source>
        <strain evidence="3">3ASR75-11</strain>
    </source>
</reference>
<dbReference type="EMBL" id="JAMQKB010000032">
    <property type="protein sequence ID" value="MDC3426169.1"/>
    <property type="molecule type" value="Genomic_DNA"/>
</dbReference>
<evidence type="ECO:0000313" key="4">
    <source>
        <dbReference type="Proteomes" id="UP001145050"/>
    </source>
</evidence>
<name>A0A9X3WZJ5_9BACI</name>
<proteinExistence type="predicted"/>
<keyword evidence="4" id="KW-1185">Reference proteome</keyword>
<keyword evidence="1" id="KW-0812">Transmembrane</keyword>
<keyword evidence="1" id="KW-0472">Membrane</keyword>
<evidence type="ECO:0000256" key="1">
    <source>
        <dbReference type="SAM" id="Phobius"/>
    </source>
</evidence>
<dbReference type="RefSeq" id="WP_272437993.1">
    <property type="nucleotide sequence ID" value="NZ_JAMQKB010000032.1"/>
</dbReference>
<feature type="domain" description="SHOCT" evidence="2">
    <location>
        <begin position="57"/>
        <end position="82"/>
    </location>
</feature>
<keyword evidence="1" id="KW-1133">Transmembrane helix</keyword>
<dbReference type="InterPro" id="IPR018649">
    <property type="entry name" value="SHOCT"/>
</dbReference>
<dbReference type="Proteomes" id="UP001145050">
    <property type="component" value="Unassembled WGS sequence"/>
</dbReference>
<comment type="caution">
    <text evidence="3">The sequence shown here is derived from an EMBL/GenBank/DDBJ whole genome shotgun (WGS) entry which is preliminary data.</text>
</comment>
<dbReference type="AlphaFoldDB" id="A0A9X3WZJ5"/>
<organism evidence="3 4">
    <name type="scientific">Terrihalobacillus insolitus</name>
    <dbReference type="NCBI Taxonomy" id="2950438"/>
    <lineage>
        <taxon>Bacteria</taxon>
        <taxon>Bacillati</taxon>
        <taxon>Bacillota</taxon>
        <taxon>Bacilli</taxon>
        <taxon>Bacillales</taxon>
        <taxon>Bacillaceae</taxon>
        <taxon>Terrihalobacillus</taxon>
    </lineage>
</organism>